<sequence length="113" mass="11858">MPGCKIEARTRLTPSPPDVGLRVPPSRPSPPWQRPAAPTGDGPRADGEDREGANASVYEAQSLSPPPPLSRSLPLSGHRVGFFSPPCQCGEALQTKAMLEISVFASLWLGGGS</sequence>
<evidence type="ECO:0000256" key="1">
    <source>
        <dbReference type="SAM" id="MobiDB-lite"/>
    </source>
</evidence>
<comment type="caution">
    <text evidence="2">The sequence shown here is derived from an EMBL/GenBank/DDBJ whole genome shotgun (WGS) entry which is preliminary data.</text>
</comment>
<proteinExistence type="predicted"/>
<protein>
    <submittedName>
        <fullName evidence="2">Uncharacterized protein</fullName>
    </submittedName>
</protein>
<accession>A0A9D3WLK6</accession>
<feature type="region of interest" description="Disordered" evidence="1">
    <location>
        <begin position="1"/>
        <end position="75"/>
    </location>
</feature>
<dbReference type="AlphaFoldDB" id="A0A9D3WLK6"/>
<organism evidence="2 3">
    <name type="scientific">Mauremys mutica</name>
    <name type="common">yellowpond turtle</name>
    <dbReference type="NCBI Taxonomy" id="74926"/>
    <lineage>
        <taxon>Eukaryota</taxon>
        <taxon>Metazoa</taxon>
        <taxon>Chordata</taxon>
        <taxon>Craniata</taxon>
        <taxon>Vertebrata</taxon>
        <taxon>Euteleostomi</taxon>
        <taxon>Archelosauria</taxon>
        <taxon>Testudinata</taxon>
        <taxon>Testudines</taxon>
        <taxon>Cryptodira</taxon>
        <taxon>Durocryptodira</taxon>
        <taxon>Testudinoidea</taxon>
        <taxon>Geoemydidae</taxon>
        <taxon>Geoemydinae</taxon>
        <taxon>Mauremys</taxon>
    </lineage>
</organism>
<evidence type="ECO:0000313" key="2">
    <source>
        <dbReference type="EMBL" id="KAH1164709.1"/>
    </source>
</evidence>
<gene>
    <name evidence="2" type="ORF">KIL84_009547</name>
</gene>
<evidence type="ECO:0000313" key="3">
    <source>
        <dbReference type="Proteomes" id="UP000827986"/>
    </source>
</evidence>
<feature type="compositionally biased region" description="Basic and acidic residues" evidence="1">
    <location>
        <begin position="43"/>
        <end position="52"/>
    </location>
</feature>
<feature type="compositionally biased region" description="Basic and acidic residues" evidence="1">
    <location>
        <begin position="1"/>
        <end position="10"/>
    </location>
</feature>
<reference evidence="2" key="1">
    <citation type="submission" date="2021-09" db="EMBL/GenBank/DDBJ databases">
        <title>The genome of Mauremys mutica provides insights into the evolution of semi-aquatic lifestyle.</title>
        <authorList>
            <person name="Gong S."/>
            <person name="Gao Y."/>
        </authorList>
    </citation>
    <scope>NUCLEOTIDE SEQUENCE</scope>
    <source>
        <strain evidence="2">MM-2020</strain>
        <tissue evidence="2">Muscle</tissue>
    </source>
</reference>
<dbReference type="EMBL" id="JAHDVG010000584">
    <property type="protein sequence ID" value="KAH1164709.1"/>
    <property type="molecule type" value="Genomic_DNA"/>
</dbReference>
<dbReference type="Proteomes" id="UP000827986">
    <property type="component" value="Unassembled WGS sequence"/>
</dbReference>
<keyword evidence="3" id="KW-1185">Reference proteome</keyword>
<name>A0A9D3WLK6_9SAUR</name>